<gene>
    <name evidence="1" type="ORF">V5F32_08305</name>
</gene>
<organism evidence="1 2">
    <name type="scientific">Xanthobacter oligotrophicus</name>
    <dbReference type="NCBI Taxonomy" id="2607286"/>
    <lineage>
        <taxon>Bacteria</taxon>
        <taxon>Pseudomonadati</taxon>
        <taxon>Pseudomonadota</taxon>
        <taxon>Alphaproteobacteria</taxon>
        <taxon>Hyphomicrobiales</taxon>
        <taxon>Xanthobacteraceae</taxon>
        <taxon>Xanthobacter</taxon>
    </lineage>
</organism>
<protein>
    <submittedName>
        <fullName evidence="1">Uncharacterized protein</fullName>
    </submittedName>
</protein>
<keyword evidence="2" id="KW-1185">Reference proteome</keyword>
<reference evidence="1 2" key="1">
    <citation type="submission" date="2024-02" db="EMBL/GenBank/DDBJ databases">
        <title>Expansion and revision of Xanthobacter and proposal of Roseixanthobacter gen. nov.</title>
        <authorList>
            <person name="Soltysiak M.P.M."/>
            <person name="Jalihal A."/>
            <person name="Ory A."/>
            <person name="Chrisophersen C."/>
            <person name="Lee A.D."/>
            <person name="Boulton J."/>
            <person name="Springer M."/>
        </authorList>
    </citation>
    <scope>NUCLEOTIDE SEQUENCE [LARGE SCALE GENOMIC DNA]</scope>
    <source>
        <strain evidence="1 2">23A</strain>
    </source>
</reference>
<sequence>MTVLGIDPGISGAWALLHTGGTLAAGDLPVAGGLIDAATFSALMRGRILPPEGSRQLLLTVHWQTYCAAVARAQASRDIRDSIDAGEPWRKWLALFLPTEHQAVLSRFGRRL</sequence>
<evidence type="ECO:0000313" key="1">
    <source>
        <dbReference type="EMBL" id="MFG1372161.1"/>
    </source>
</evidence>
<evidence type="ECO:0000313" key="2">
    <source>
        <dbReference type="Proteomes" id="UP001604002"/>
    </source>
</evidence>
<comment type="caution">
    <text evidence="1">The sequence shown here is derived from an EMBL/GenBank/DDBJ whole genome shotgun (WGS) entry which is preliminary data.</text>
</comment>
<name>A0ABW6ZTU7_9HYPH</name>
<proteinExistence type="predicted"/>
<dbReference type="RefSeq" id="WP_393992071.1">
    <property type="nucleotide sequence ID" value="NZ_JBAFVH010000004.1"/>
</dbReference>
<accession>A0ABW6ZTU7</accession>
<dbReference type="Proteomes" id="UP001604002">
    <property type="component" value="Unassembled WGS sequence"/>
</dbReference>
<dbReference type="EMBL" id="JBAFVH010000004">
    <property type="protein sequence ID" value="MFG1372161.1"/>
    <property type="molecule type" value="Genomic_DNA"/>
</dbReference>